<accession>X0USB1</accession>
<feature type="non-terminal residue" evidence="1">
    <location>
        <position position="1"/>
    </location>
</feature>
<evidence type="ECO:0000313" key="1">
    <source>
        <dbReference type="EMBL" id="GAG08734.1"/>
    </source>
</evidence>
<name>X0USB1_9ZZZZ</name>
<dbReference type="EMBL" id="BARS01024510">
    <property type="protein sequence ID" value="GAG08734.1"/>
    <property type="molecule type" value="Genomic_DNA"/>
</dbReference>
<dbReference type="AlphaFoldDB" id="X0USB1"/>
<gene>
    <name evidence="1" type="ORF">S01H1_38899</name>
</gene>
<organism evidence="1">
    <name type="scientific">marine sediment metagenome</name>
    <dbReference type="NCBI Taxonomy" id="412755"/>
    <lineage>
        <taxon>unclassified sequences</taxon>
        <taxon>metagenomes</taxon>
        <taxon>ecological metagenomes</taxon>
    </lineage>
</organism>
<protein>
    <submittedName>
        <fullName evidence="1">Uncharacterized protein</fullName>
    </submittedName>
</protein>
<dbReference type="Pfam" id="PF14236">
    <property type="entry name" value="DruA"/>
    <property type="match status" value="1"/>
</dbReference>
<comment type="caution">
    <text evidence="1">The sequence shown here is derived from an EMBL/GenBank/DDBJ whole genome shotgun (WGS) entry which is preliminary data.</text>
</comment>
<dbReference type="InterPro" id="IPR025639">
    <property type="entry name" value="DruA"/>
</dbReference>
<reference evidence="1" key="1">
    <citation type="journal article" date="2014" name="Front. Microbiol.">
        <title>High frequency of phylogenetically diverse reductive dehalogenase-homologous genes in deep subseafloor sedimentary metagenomes.</title>
        <authorList>
            <person name="Kawai M."/>
            <person name="Futagami T."/>
            <person name="Toyoda A."/>
            <person name="Takaki Y."/>
            <person name="Nishi S."/>
            <person name="Hori S."/>
            <person name="Arai W."/>
            <person name="Tsubouchi T."/>
            <person name="Morono Y."/>
            <person name="Uchiyama I."/>
            <person name="Ito T."/>
            <person name="Fujiyama A."/>
            <person name="Inagaki F."/>
            <person name="Takami H."/>
        </authorList>
    </citation>
    <scope>NUCLEOTIDE SEQUENCE</scope>
    <source>
        <strain evidence="1">Expedition CK06-06</strain>
    </source>
</reference>
<sequence length="106" mass="12281">SPFSHALGQIARRIGRDWQDRWGYEPFLMETFVDPQRYEGSCYKASNWQYLGMTTGEGLVRVGKSYATTPKMIFVKPLVRNSRELLCSELLAGKVKDDWAQPYEKK</sequence>
<proteinExistence type="predicted"/>